<dbReference type="InterPro" id="IPR036812">
    <property type="entry name" value="NAD(P)_OxRdtase_dom_sf"/>
</dbReference>
<keyword evidence="4" id="KW-1185">Reference proteome</keyword>
<dbReference type="SUPFAM" id="SSF51430">
    <property type="entry name" value="NAD(P)-linked oxidoreductase"/>
    <property type="match status" value="1"/>
</dbReference>
<evidence type="ECO:0000256" key="1">
    <source>
        <dbReference type="ARBA" id="ARBA00023002"/>
    </source>
</evidence>
<accession>A0ABR1HNT2</accession>
<gene>
    <name evidence="3" type="ORF">QQX98_001378</name>
</gene>
<dbReference type="PANTHER" id="PTHR43147:SF2">
    <property type="entry name" value="NADP-DEPENDENT OXIDOREDUCTASE DOMAIN-CONTAINING PROTEIN"/>
    <property type="match status" value="1"/>
</dbReference>
<dbReference type="Proteomes" id="UP001498476">
    <property type="component" value="Unassembled WGS sequence"/>
</dbReference>
<dbReference type="EMBL" id="JAZAVJ010000013">
    <property type="protein sequence ID" value="KAK7422816.1"/>
    <property type="molecule type" value="Genomic_DNA"/>
</dbReference>
<dbReference type="Gene3D" id="3.20.20.100">
    <property type="entry name" value="NADP-dependent oxidoreductase domain"/>
    <property type="match status" value="1"/>
</dbReference>
<proteinExistence type="predicted"/>
<keyword evidence="1" id="KW-0560">Oxidoreductase</keyword>
<organism evidence="3 4">
    <name type="scientific">Neonectria punicea</name>
    <dbReference type="NCBI Taxonomy" id="979145"/>
    <lineage>
        <taxon>Eukaryota</taxon>
        <taxon>Fungi</taxon>
        <taxon>Dikarya</taxon>
        <taxon>Ascomycota</taxon>
        <taxon>Pezizomycotina</taxon>
        <taxon>Sordariomycetes</taxon>
        <taxon>Hypocreomycetidae</taxon>
        <taxon>Hypocreales</taxon>
        <taxon>Nectriaceae</taxon>
        <taxon>Neonectria</taxon>
    </lineage>
</organism>
<name>A0ABR1HNT2_9HYPO</name>
<reference evidence="3 4" key="1">
    <citation type="journal article" date="2025" name="Microbiol. Resour. Announc.">
        <title>Draft genome sequences for Neonectria magnoliae and Neonectria punicea, canker pathogens of Liriodendron tulipifera and Acer saccharum in West Virginia.</title>
        <authorList>
            <person name="Petronek H.M."/>
            <person name="Kasson M.T."/>
            <person name="Metheny A.M."/>
            <person name="Stauder C.M."/>
            <person name="Lovett B."/>
            <person name="Lynch S.C."/>
            <person name="Garnas J.R."/>
            <person name="Kasson L.R."/>
            <person name="Stajich J.E."/>
        </authorList>
    </citation>
    <scope>NUCLEOTIDE SEQUENCE [LARGE SCALE GENOMIC DNA]</scope>
    <source>
        <strain evidence="3 4">NRRL 64653</strain>
    </source>
</reference>
<evidence type="ECO:0000313" key="4">
    <source>
        <dbReference type="Proteomes" id="UP001498476"/>
    </source>
</evidence>
<protein>
    <recommendedName>
        <fullName evidence="2">NADP-dependent oxidoreductase domain-containing protein</fullName>
    </recommendedName>
</protein>
<dbReference type="InterPro" id="IPR023210">
    <property type="entry name" value="NADP_OxRdtase_dom"/>
</dbReference>
<evidence type="ECO:0000313" key="3">
    <source>
        <dbReference type="EMBL" id="KAK7422816.1"/>
    </source>
</evidence>
<dbReference type="CDD" id="cd19101">
    <property type="entry name" value="AKR_unchar"/>
    <property type="match status" value="1"/>
</dbReference>
<evidence type="ECO:0000259" key="2">
    <source>
        <dbReference type="Pfam" id="PF00248"/>
    </source>
</evidence>
<dbReference type="Pfam" id="PF00248">
    <property type="entry name" value="Aldo_ket_red"/>
    <property type="match status" value="1"/>
</dbReference>
<feature type="domain" description="NADP-dependent oxidoreductase" evidence="2">
    <location>
        <begin position="232"/>
        <end position="527"/>
    </location>
</feature>
<dbReference type="PANTHER" id="PTHR43147">
    <property type="entry name" value="PROTEIN TAS"/>
    <property type="match status" value="1"/>
</dbReference>
<sequence>MTVPRNGRANVRHVNMMTDTIIANLPPDGLRVVIRSLLASHPEITSSLERETRKFAVQNAAAELNSNRPLTDIASLQVVQRQARCMLGSGLCFQSLPLLSKLVSHATNRHQEPLDTDTEERMDFYASVDHDIVQAMTAVQKSLFVATGTRAMTEDEKALLQSFSSSLTDCVKKMKKAHPFSRGLAATANVLGDTGFSALGSQSFFTRSMDLVPHPCEAKESFTLGHRTLPRIFSGLWQMSSPAWGTAPTSKIVDQISKHVQEGFTAFDMADHYGDAEIIFGHFWSAWPHKDSVFTATKYCVFHAMTSVSREAIQATVTERCQRLQQNVVDLLQFHWQYYENPQYLDVLAFLSEDDRVGMIGLCNFDTKHLETVLDSGTVIVSNQVQFSLIDSRPTIEMGAVCLKHNVKLLTYGTLCGGFLAEKWLDTPEPDLYDLSITPSQRKYHGVIRSWGGWPLFQELLKTLQTIAVKHGVEVSNVATRWVLDFPYVGAVIVGARMGISEHTKSNLASFGWSLDQEDQDAIEKVLETTAITDDYYPERWLSSGHPYEFKIRPSTSPLVAFVEVLSQLIGRLGVLGPYHIDKSDKPAKMLKHTYEPKNILAPCIGAGEADGTDETDEAT</sequence>
<comment type="caution">
    <text evidence="3">The sequence shown here is derived from an EMBL/GenBank/DDBJ whole genome shotgun (WGS) entry which is preliminary data.</text>
</comment>